<sequence length="1391" mass="158014">MAGLLRSAFRLRSCLLHVRAGRCLRTTAWSPAPLSSSQAAASRGGNTRHLLYQTRLFTVATEKKEVTQEQPVPAIQATRAQPFDWALNKLENSIRRTGRITKHIVLGIFREVCSSGNPSGNQALLLLRTCGLLLPEQTPAERTELAHTIWTKLKELGITYDISHYNALLKVYLENEHEFSPTEFLKKIEEANIQPNRVTYQRLIAACCNKGDIDSASNILSFMKSKDLPITESVFSALVTGHSRAGDMQNAENIISVMKSTGIEPGPDTYVALLNAYARKGDIDKIEKTLETLSKDGCCLTDKDLMDVIFTLAKAGYPQYVENILKNMRCDEHFIPDCMNLSLHLITHQLEDTAFQLLKPFFRLSLDAQNGTNIEHGGFLLQHCINLDMPIAKLKYICDKVKEINLHSAPLQSCLRWALQTNKTAQAFSLLKTMKEEGLPIRLHYFWPLLAWHQKEKNLQGAVEVLKVMHEMDVVADENTYSNYVLSHFDDDVSSAGRRLQEMGCPIGVKELSLGQIMYEGTEGRLDKVLAILSSPNMPAMDCTEFRRSLILGFKASNDVALWSKITELLYKDGRYCQTSSGPTESVGYFLYNLIDNMSDSEVQAKEEQLRQYFHQLKEMDIEITPNIFRGIQKLLISYDVHALIKDVAALTHRTDDWKVYRLKKLEELKAQDKPIEENLKLFIRTLFSEEDLEKALEVKAKFKSDLDVGSYCSLMRLCCRHDKAEEAMNLKEELSQKYPSAVMTSQSYLALVKVLAKCGRVDDAINILKEMKEKDVRMQDETAISFFHILNGIALQGEVESVTRLHETIVSLGFSKPTAQLCGPLITVHLKKDDLSAALEAVMDCYKNYGVFPRFHLVLCKLVENGHTELLQKAVDFMSQERGEMMMLYELFFAFLITGKYKEAKKIIETQGLRAQPSRLQWFAEKCITNNLVDCLENMVQLTQNLFDCDRDEMYYYLLRSCQENNDWQKADAVWTKMQDENIIPRERTLRLLADILKSNNQEVPFDVPETSLDELTQMSPSSLTAAPDDLCPELIRLIRNKKEKEAFSILLDADKNNIVFPSHVYSDLTKGLLGNGYLENAMEVQKIAETHIKGFVLNDVASSRLIIAQVRRDYLKDAMLTFKKMVESGGVPTSLSVTQLVQALAEKGDLESIRTVEKMIKNLHKAINLPSMLFVSNTVLAHINSNNVDGAVEYLEHLLTSGEIQAKSSIAFVYRRLIDNKSETALERLSAMAERLANQFGIYRPATDLFVEYINGRRMEDARHLLQRCSAISEQKNILIGFLREAAKKAGQVHKIKALVDCVPDLDKNIVSFYLLKSYAKDMDVASAKALYEKMKEENFQPDELFLKRYAALLQEVGEPVPFNIPPESFKFYVEKIKKERKEYSSDED</sequence>
<evidence type="ECO:0000256" key="2">
    <source>
        <dbReference type="PROSITE-ProRule" id="PRU00708"/>
    </source>
</evidence>
<evidence type="ECO:0000313" key="4">
    <source>
        <dbReference type="Proteomes" id="UP001652642"/>
    </source>
</evidence>
<protein>
    <submittedName>
        <fullName evidence="5">Leucine-rich PPR motif-containing protein, mitochondrial isoform X1</fullName>
    </submittedName>
</protein>
<dbReference type="GO" id="GO:0070129">
    <property type="term" value="P:regulation of mitochondrial translation"/>
    <property type="evidence" value="ECO:0007669"/>
    <property type="project" value="TreeGrafter"/>
</dbReference>
<dbReference type="Pfam" id="PF01535">
    <property type="entry name" value="PPR"/>
    <property type="match status" value="3"/>
</dbReference>
<dbReference type="InParanoid" id="A0A6J0U5Z5"/>
<feature type="repeat" description="PPR" evidence="2">
    <location>
        <begin position="196"/>
        <end position="230"/>
    </location>
</feature>
<dbReference type="OrthoDB" id="185373at2759"/>
<keyword evidence="1" id="KW-0677">Repeat</keyword>
<organism evidence="4 5">
    <name type="scientific">Pogona vitticeps</name>
    <name type="common">central bearded dragon</name>
    <dbReference type="NCBI Taxonomy" id="103695"/>
    <lineage>
        <taxon>Eukaryota</taxon>
        <taxon>Metazoa</taxon>
        <taxon>Chordata</taxon>
        <taxon>Craniata</taxon>
        <taxon>Vertebrata</taxon>
        <taxon>Euteleostomi</taxon>
        <taxon>Lepidosauria</taxon>
        <taxon>Squamata</taxon>
        <taxon>Bifurcata</taxon>
        <taxon>Unidentata</taxon>
        <taxon>Episquamata</taxon>
        <taxon>Toxicofera</taxon>
        <taxon>Iguania</taxon>
        <taxon>Acrodonta</taxon>
        <taxon>Agamidae</taxon>
        <taxon>Amphibolurinae</taxon>
        <taxon>Pogona</taxon>
    </lineage>
</organism>
<dbReference type="Proteomes" id="UP001652642">
    <property type="component" value="Chromosome 1"/>
</dbReference>
<accession>A0A6J0U5Z5</accession>
<dbReference type="InterPro" id="IPR033490">
    <property type="entry name" value="LRP130"/>
</dbReference>
<evidence type="ECO:0000259" key="3">
    <source>
        <dbReference type="Pfam" id="PF23276"/>
    </source>
</evidence>
<dbReference type="Pfam" id="PF23276">
    <property type="entry name" value="TPR_24"/>
    <property type="match status" value="1"/>
</dbReference>
<dbReference type="PANTHER" id="PTHR46669">
    <property type="entry name" value="LEUCINE-RICH PPR MOTIF-CONTAINING PROTEIN, MITOCHONDRIAL"/>
    <property type="match status" value="1"/>
</dbReference>
<feature type="repeat" description="PPR" evidence="2">
    <location>
        <begin position="745"/>
        <end position="779"/>
    </location>
</feature>
<keyword evidence="4" id="KW-1185">Reference proteome</keyword>
<name>A0A6J0U5Z5_9SAUR</name>
<reference evidence="4" key="1">
    <citation type="submission" date="2025-05" db="UniProtKB">
        <authorList>
            <consortium name="RefSeq"/>
        </authorList>
    </citation>
    <scope>NUCLEOTIDE SEQUENCE [LARGE SCALE GENOMIC DNA]</scope>
</reference>
<feature type="repeat" description="PPR" evidence="2">
    <location>
        <begin position="231"/>
        <end position="265"/>
    </location>
</feature>
<dbReference type="InterPro" id="IPR057027">
    <property type="entry name" value="TPR_mt"/>
</dbReference>
<dbReference type="InterPro" id="IPR011990">
    <property type="entry name" value="TPR-like_helical_dom_sf"/>
</dbReference>
<gene>
    <name evidence="5" type="primary">LRPPRC</name>
</gene>
<dbReference type="GO" id="GO:0005739">
    <property type="term" value="C:mitochondrion"/>
    <property type="evidence" value="ECO:0007669"/>
    <property type="project" value="TreeGrafter"/>
</dbReference>
<reference evidence="5" key="2">
    <citation type="submission" date="2025-08" db="UniProtKB">
        <authorList>
            <consortium name="RefSeq"/>
        </authorList>
    </citation>
    <scope>IDENTIFICATION</scope>
</reference>
<evidence type="ECO:0000256" key="1">
    <source>
        <dbReference type="ARBA" id="ARBA00022737"/>
    </source>
</evidence>
<dbReference type="GO" id="GO:0005634">
    <property type="term" value="C:nucleus"/>
    <property type="evidence" value="ECO:0007669"/>
    <property type="project" value="TreeGrafter"/>
</dbReference>
<feature type="domain" description="Pentatricopeptide repeat-containing protein-mitochondrial" evidence="3">
    <location>
        <begin position="205"/>
        <end position="298"/>
    </location>
</feature>
<dbReference type="CTD" id="10128"/>
<feature type="repeat" description="PPR" evidence="2">
    <location>
        <begin position="266"/>
        <end position="300"/>
    </location>
</feature>
<feature type="repeat" description="PPR" evidence="2">
    <location>
        <begin position="708"/>
        <end position="738"/>
    </location>
</feature>
<dbReference type="GeneID" id="110082720"/>
<dbReference type="RefSeq" id="XP_020656181.2">
    <property type="nucleotide sequence ID" value="XM_020800522.2"/>
</dbReference>
<dbReference type="GO" id="GO:0003730">
    <property type="term" value="F:mRNA 3'-UTR binding"/>
    <property type="evidence" value="ECO:0007669"/>
    <property type="project" value="TreeGrafter"/>
</dbReference>
<dbReference type="NCBIfam" id="TIGR00756">
    <property type="entry name" value="PPR"/>
    <property type="match status" value="4"/>
</dbReference>
<dbReference type="SUPFAM" id="SSF48452">
    <property type="entry name" value="TPR-like"/>
    <property type="match status" value="1"/>
</dbReference>
<evidence type="ECO:0000313" key="5">
    <source>
        <dbReference type="RefSeq" id="XP_020656181.2"/>
    </source>
</evidence>
<dbReference type="InterPro" id="IPR002885">
    <property type="entry name" value="PPR_rpt"/>
</dbReference>
<proteinExistence type="predicted"/>
<dbReference type="PROSITE" id="PS51375">
    <property type="entry name" value="PPR"/>
    <property type="match status" value="5"/>
</dbReference>
<dbReference type="Gene3D" id="1.25.40.10">
    <property type="entry name" value="Tetratricopeptide repeat domain"/>
    <property type="match status" value="4"/>
</dbReference>
<dbReference type="KEGG" id="pvt:110082720"/>
<dbReference type="PANTHER" id="PTHR46669:SF1">
    <property type="entry name" value="LEUCINE-RICH PPR MOTIF-CONTAINING PROTEIN, MITOCHONDRIAL"/>
    <property type="match status" value="1"/>
</dbReference>